<dbReference type="PROSITE" id="PS50137">
    <property type="entry name" value="DS_RBD"/>
    <property type="match status" value="1"/>
</dbReference>
<dbReference type="InterPro" id="IPR014720">
    <property type="entry name" value="dsRBD_dom"/>
</dbReference>
<dbReference type="Gene3D" id="1.10.1520.10">
    <property type="entry name" value="Ribonuclease III domain"/>
    <property type="match status" value="1"/>
</dbReference>
<evidence type="ECO:0000256" key="3">
    <source>
        <dbReference type="ARBA" id="ARBA00012177"/>
    </source>
</evidence>
<dbReference type="GO" id="GO:0003725">
    <property type="term" value="F:double-stranded RNA binding"/>
    <property type="evidence" value="ECO:0007669"/>
    <property type="project" value="TreeGrafter"/>
</dbReference>
<dbReference type="SMART" id="SM00358">
    <property type="entry name" value="DSRM"/>
    <property type="match status" value="1"/>
</dbReference>
<dbReference type="GO" id="GO:0006364">
    <property type="term" value="P:rRNA processing"/>
    <property type="evidence" value="ECO:0007669"/>
    <property type="project" value="InterPro"/>
</dbReference>
<evidence type="ECO:0000256" key="6">
    <source>
        <dbReference type="ARBA" id="ARBA00022801"/>
    </source>
</evidence>
<comment type="catalytic activity">
    <reaction evidence="1">
        <text>Endonucleolytic cleavage to 5'-phosphomonoester.</text>
        <dbReference type="EC" id="3.1.26.3"/>
    </reaction>
</comment>
<dbReference type="PANTHER" id="PTHR11207:SF0">
    <property type="entry name" value="RIBONUCLEASE 3"/>
    <property type="match status" value="1"/>
</dbReference>
<dbReference type="InterPro" id="IPR000999">
    <property type="entry name" value="RNase_III_dom"/>
</dbReference>
<dbReference type="HAMAP" id="MF_00104">
    <property type="entry name" value="RNase_III"/>
    <property type="match status" value="1"/>
</dbReference>
<dbReference type="Pfam" id="PF14622">
    <property type="entry name" value="Ribonucleas_3_3"/>
    <property type="match status" value="1"/>
</dbReference>
<feature type="domain" description="RNase III" evidence="11">
    <location>
        <begin position="12"/>
        <end position="133"/>
    </location>
</feature>
<dbReference type="FunFam" id="1.10.1520.10:FF:000001">
    <property type="entry name" value="Ribonuclease 3"/>
    <property type="match status" value="1"/>
</dbReference>
<evidence type="ECO:0000259" key="11">
    <source>
        <dbReference type="PROSITE" id="PS50142"/>
    </source>
</evidence>
<keyword evidence="6" id="KW-0378">Hydrolase</keyword>
<dbReference type="Pfam" id="PF00035">
    <property type="entry name" value="dsrm"/>
    <property type="match status" value="1"/>
</dbReference>
<name>A0A7S6NXW0_9PHYC</name>
<dbReference type="EC" id="3.1.26.3" evidence="3"/>
<dbReference type="EMBL" id="MK522034">
    <property type="protein sequence ID" value="QOR60172.1"/>
    <property type="molecule type" value="Genomic_DNA"/>
</dbReference>
<dbReference type="GO" id="GO:0004525">
    <property type="term" value="F:ribonuclease III activity"/>
    <property type="evidence" value="ECO:0007669"/>
    <property type="project" value="UniProtKB-EC"/>
</dbReference>
<evidence type="ECO:0000256" key="5">
    <source>
        <dbReference type="ARBA" id="ARBA00022759"/>
    </source>
</evidence>
<evidence type="ECO:0000256" key="7">
    <source>
        <dbReference type="ARBA" id="ARBA00022884"/>
    </source>
</evidence>
<keyword evidence="4" id="KW-0540">Nuclease</keyword>
<dbReference type="SMART" id="SM00535">
    <property type="entry name" value="RIBOc"/>
    <property type="match status" value="1"/>
</dbReference>
<evidence type="ECO:0000313" key="12">
    <source>
        <dbReference type="EMBL" id="QOR60172.1"/>
    </source>
</evidence>
<dbReference type="SUPFAM" id="SSF54768">
    <property type="entry name" value="dsRNA-binding domain-like"/>
    <property type="match status" value="1"/>
</dbReference>
<evidence type="ECO:0000259" key="10">
    <source>
        <dbReference type="PROSITE" id="PS50137"/>
    </source>
</evidence>
<dbReference type="SUPFAM" id="SSF69065">
    <property type="entry name" value="RNase III domain-like"/>
    <property type="match status" value="1"/>
</dbReference>
<sequence length="242" mass="27972">MLIDKQSVELLVGTKITKLDLYQKAFRHKSVLKEDESLDGSFETLEFIGDSVLGFVITKFLFDRYENRQEGFLTKARTKLVRGETLAGIATKLGLYNWVQMDEKGMRNEWFKNPKILEDVFEALVGAIYMDLGLLHAKQFILNIYTNPEYINLNSIMVDDNFKDHLMRHCQTNNLSLPEYRVVSHENGIFYIDVYVDNVFLGRGNAKNKKQAEQQAAKRFFYPPPPPPGPPPSLPYLNKRPF</sequence>
<dbReference type="PROSITE" id="PS50142">
    <property type="entry name" value="RNASE_3_2"/>
    <property type="match status" value="1"/>
</dbReference>
<dbReference type="PANTHER" id="PTHR11207">
    <property type="entry name" value="RIBONUCLEASE III"/>
    <property type="match status" value="1"/>
</dbReference>
<evidence type="ECO:0000256" key="9">
    <source>
        <dbReference type="SAM" id="MobiDB-lite"/>
    </source>
</evidence>
<evidence type="ECO:0000256" key="2">
    <source>
        <dbReference type="ARBA" id="ARBA00010183"/>
    </source>
</evidence>
<dbReference type="Gene3D" id="3.30.160.20">
    <property type="match status" value="1"/>
</dbReference>
<keyword evidence="5" id="KW-0255">Endonuclease</keyword>
<reference evidence="12" key="1">
    <citation type="submission" date="2019-02" db="EMBL/GenBank/DDBJ databases">
        <authorList>
            <person name="Bachy C."/>
            <person name="Yung C.-M."/>
            <person name="Roux S."/>
            <person name="Sullivan M.B."/>
            <person name="Worden A.Z."/>
        </authorList>
    </citation>
    <scope>NUCLEOTIDE SEQUENCE</scope>
    <source>
        <strain evidence="12">BII-V1</strain>
    </source>
</reference>
<comment type="similarity">
    <text evidence="2">Belongs to the ribonuclease III family.</text>
</comment>
<dbReference type="CDD" id="cd10845">
    <property type="entry name" value="DSRM_RNAse_III_family"/>
    <property type="match status" value="1"/>
</dbReference>
<keyword evidence="7 8" id="KW-0694">RNA-binding</keyword>
<evidence type="ECO:0000256" key="4">
    <source>
        <dbReference type="ARBA" id="ARBA00022722"/>
    </source>
</evidence>
<dbReference type="InterPro" id="IPR036389">
    <property type="entry name" value="RNase_III_sf"/>
</dbReference>
<dbReference type="InterPro" id="IPR011907">
    <property type="entry name" value="RNase_III"/>
</dbReference>
<dbReference type="GO" id="GO:0010468">
    <property type="term" value="P:regulation of gene expression"/>
    <property type="evidence" value="ECO:0007669"/>
    <property type="project" value="TreeGrafter"/>
</dbReference>
<dbReference type="NCBIfam" id="TIGR02191">
    <property type="entry name" value="RNaseIII"/>
    <property type="match status" value="1"/>
</dbReference>
<evidence type="ECO:0000256" key="1">
    <source>
        <dbReference type="ARBA" id="ARBA00000109"/>
    </source>
</evidence>
<feature type="domain" description="DRBM" evidence="10">
    <location>
        <begin position="161"/>
        <end position="221"/>
    </location>
</feature>
<protein>
    <recommendedName>
        <fullName evidence="3">ribonuclease III</fullName>
        <ecNumber evidence="3">3.1.26.3</ecNumber>
    </recommendedName>
</protein>
<organism evidence="12">
    <name type="scientific">Bathycoccus sp. RCC716 virus 1</name>
    <dbReference type="NCBI Taxonomy" id="2530038"/>
    <lineage>
        <taxon>Viruses</taxon>
        <taxon>Varidnaviria</taxon>
        <taxon>Bamfordvirae</taxon>
        <taxon>Nucleocytoviricota</taxon>
        <taxon>Megaviricetes</taxon>
        <taxon>Algavirales</taxon>
        <taxon>Phycodnaviridae</taxon>
        <taxon>Prasinovirus</taxon>
    </lineage>
</organism>
<proteinExistence type="inferred from homology"/>
<evidence type="ECO:0000256" key="8">
    <source>
        <dbReference type="PROSITE-ProRule" id="PRU00266"/>
    </source>
</evidence>
<feature type="region of interest" description="Disordered" evidence="9">
    <location>
        <begin position="207"/>
        <end position="242"/>
    </location>
</feature>
<feature type="compositionally biased region" description="Pro residues" evidence="9">
    <location>
        <begin position="222"/>
        <end position="234"/>
    </location>
</feature>
<dbReference type="CDD" id="cd00593">
    <property type="entry name" value="RIBOc"/>
    <property type="match status" value="1"/>
</dbReference>
<accession>A0A7S6NXW0</accession>